<proteinExistence type="predicted"/>
<dbReference type="Proteomes" id="UP000586095">
    <property type="component" value="Unassembled WGS sequence"/>
</dbReference>
<evidence type="ECO:0008006" key="3">
    <source>
        <dbReference type="Google" id="ProtNLM"/>
    </source>
</evidence>
<dbReference type="RefSeq" id="WP_185987683.1">
    <property type="nucleotide sequence ID" value="NZ_BAAALZ010000001.1"/>
</dbReference>
<protein>
    <recommendedName>
        <fullName evidence="3">DUF1963 domain-containing protein</fullName>
    </recommendedName>
</protein>
<reference evidence="1 2" key="1">
    <citation type="submission" date="2020-07" db="EMBL/GenBank/DDBJ databases">
        <title>Sequencing the genomes of 1000 actinobacteria strains.</title>
        <authorList>
            <person name="Klenk H.-P."/>
        </authorList>
    </citation>
    <scope>NUCLEOTIDE SEQUENCE [LARGE SCALE GENOMIC DNA]</scope>
    <source>
        <strain evidence="1 2">DSM 17380</strain>
    </source>
</reference>
<dbReference type="AlphaFoldDB" id="A0A852RAP3"/>
<organism evidence="1 2">
    <name type="scientific">Leucobacter aridicollis</name>
    <dbReference type="NCBI Taxonomy" id="283878"/>
    <lineage>
        <taxon>Bacteria</taxon>
        <taxon>Bacillati</taxon>
        <taxon>Actinomycetota</taxon>
        <taxon>Actinomycetes</taxon>
        <taxon>Micrococcales</taxon>
        <taxon>Microbacteriaceae</taxon>
        <taxon>Leucobacter</taxon>
    </lineage>
</organism>
<evidence type="ECO:0000313" key="2">
    <source>
        <dbReference type="Proteomes" id="UP000586095"/>
    </source>
</evidence>
<accession>A0A852RAP3</accession>
<dbReference type="EMBL" id="JACCBD010000001">
    <property type="protein sequence ID" value="NYD27898.1"/>
    <property type="molecule type" value="Genomic_DNA"/>
</dbReference>
<evidence type="ECO:0000313" key="1">
    <source>
        <dbReference type="EMBL" id="NYD27898.1"/>
    </source>
</evidence>
<gene>
    <name evidence="1" type="ORF">BJ960_002701</name>
</gene>
<dbReference type="SUPFAM" id="SSF103032">
    <property type="entry name" value="Hypothetical protein YwqG"/>
    <property type="match status" value="1"/>
</dbReference>
<sequence>MEIWRPLWALSRPDGSAETLSYFGGLPTGLPAAAWPQCGECGRAMTLLLQLAAGPWLPRIPSGHALLVFKCESDDVCDFWEPDEIANRCLLLPVPADSAETAAPTTTGAAPARILPQLWVQAWASDEDGISAEVADQLTDPDRFWDVPEHVSFGHWFASEHLTKAGGAPYWTGQGPSEDPPLPRRLLVQLDNWIAVTDSAAAIVDSPAGRDPLTTVSGQSVSAANFMSDGIAYVFDTTPDAALPTPRLVINR</sequence>
<dbReference type="InterPro" id="IPR035948">
    <property type="entry name" value="YwqG-like_sf"/>
</dbReference>
<comment type="caution">
    <text evidence="1">The sequence shown here is derived from an EMBL/GenBank/DDBJ whole genome shotgun (WGS) entry which is preliminary data.</text>
</comment>
<dbReference type="Gene3D" id="2.30.320.10">
    <property type="entry name" value="YwqG-like"/>
    <property type="match status" value="1"/>
</dbReference>
<keyword evidence="2" id="KW-1185">Reference proteome</keyword>
<name>A0A852RAP3_9MICO</name>